<dbReference type="Proteomes" id="UP000005317">
    <property type="component" value="Unassembled WGS sequence"/>
</dbReference>
<dbReference type="EMBL" id="JH651384">
    <property type="protein sequence ID" value="EIJ36438.1"/>
    <property type="molecule type" value="Genomic_DNA"/>
</dbReference>
<accession>A0A656HHN1</accession>
<dbReference type="RefSeq" id="WP_002710310.1">
    <property type="nucleotide sequence ID" value="NZ_JH651384.1"/>
</dbReference>
<gene>
    <name evidence="1" type="ORF">Thini_3938</name>
</gene>
<evidence type="ECO:0000313" key="2">
    <source>
        <dbReference type="Proteomes" id="UP000005317"/>
    </source>
</evidence>
<proteinExistence type="predicted"/>
<reference evidence="2" key="1">
    <citation type="journal article" date="2011" name="Stand. Genomic Sci.">
        <title>Genome sequence of the filamentous, gliding Thiothrix nivea neotype strain (JP2(T)).</title>
        <authorList>
            <person name="Lapidus A."/>
            <person name="Nolan M."/>
            <person name="Lucas S."/>
            <person name="Glavina Del Rio T."/>
            <person name="Tice H."/>
            <person name="Cheng J.F."/>
            <person name="Tapia R."/>
            <person name="Han C."/>
            <person name="Goodwin L."/>
            <person name="Pitluck S."/>
            <person name="Liolios K."/>
            <person name="Pagani I."/>
            <person name="Ivanova N."/>
            <person name="Huntemann M."/>
            <person name="Mavromatis K."/>
            <person name="Mikhailova N."/>
            <person name="Pati A."/>
            <person name="Chen A."/>
            <person name="Palaniappan K."/>
            <person name="Land M."/>
            <person name="Brambilla E.M."/>
            <person name="Rohde M."/>
            <person name="Abt B."/>
            <person name="Verbarg S."/>
            <person name="Goker M."/>
            <person name="Bristow J."/>
            <person name="Eisen J.A."/>
            <person name="Markowitz V."/>
            <person name="Hugenholtz P."/>
            <person name="Kyrpides N.C."/>
            <person name="Klenk H.P."/>
            <person name="Woyke T."/>
        </authorList>
    </citation>
    <scope>NUCLEOTIDE SEQUENCE [LARGE SCALE GENOMIC DNA]</scope>
    <source>
        <strain evidence="2">ATCC 35100 / DSM 5205 / JP2</strain>
    </source>
</reference>
<organism evidence="1 2">
    <name type="scientific">Thiothrix nivea (strain ATCC 35100 / DSM 5205 / JP2)</name>
    <dbReference type="NCBI Taxonomy" id="870187"/>
    <lineage>
        <taxon>Bacteria</taxon>
        <taxon>Pseudomonadati</taxon>
        <taxon>Pseudomonadota</taxon>
        <taxon>Gammaproteobacteria</taxon>
        <taxon>Thiotrichales</taxon>
        <taxon>Thiotrichaceae</taxon>
        <taxon>Thiothrix</taxon>
    </lineage>
</organism>
<evidence type="ECO:0000313" key="1">
    <source>
        <dbReference type="EMBL" id="EIJ36438.1"/>
    </source>
</evidence>
<sequence>MDNMELDGEVQIYDAVKDLLPSDIESRVKATAEKTQGNRIKTLLTNCCAEG</sequence>
<keyword evidence="2" id="KW-1185">Reference proteome</keyword>
<dbReference type="AlphaFoldDB" id="A0A656HHN1"/>
<name>A0A656HHN1_THINJ</name>
<protein>
    <submittedName>
        <fullName evidence="1">Uncharacterized protein</fullName>
    </submittedName>
</protein>